<sequence>MQIALQYESELGHIILYTCYFVTSNSLAIAERGRSWKFEYLS</sequence>
<accession>A0A816IX90</accession>
<gene>
    <name evidence="1" type="ORF">DARMORV10_C09P02230.1</name>
</gene>
<dbReference type="EMBL" id="HG994373">
    <property type="protein sequence ID" value="CAF1715373.1"/>
    <property type="molecule type" value="Genomic_DNA"/>
</dbReference>
<organism evidence="1">
    <name type="scientific">Brassica napus</name>
    <name type="common">Rape</name>
    <dbReference type="NCBI Taxonomy" id="3708"/>
    <lineage>
        <taxon>Eukaryota</taxon>
        <taxon>Viridiplantae</taxon>
        <taxon>Streptophyta</taxon>
        <taxon>Embryophyta</taxon>
        <taxon>Tracheophyta</taxon>
        <taxon>Spermatophyta</taxon>
        <taxon>Magnoliopsida</taxon>
        <taxon>eudicotyledons</taxon>
        <taxon>Gunneridae</taxon>
        <taxon>Pentapetalae</taxon>
        <taxon>rosids</taxon>
        <taxon>malvids</taxon>
        <taxon>Brassicales</taxon>
        <taxon>Brassicaceae</taxon>
        <taxon>Brassiceae</taxon>
        <taxon>Brassica</taxon>
    </lineage>
</organism>
<protein>
    <submittedName>
        <fullName evidence="1">(rape) hypothetical protein</fullName>
    </submittedName>
</protein>
<evidence type="ECO:0000313" key="1">
    <source>
        <dbReference type="EMBL" id="CAF1715373.1"/>
    </source>
</evidence>
<reference evidence="1" key="1">
    <citation type="submission" date="2021-01" db="EMBL/GenBank/DDBJ databases">
        <authorList>
            <consortium name="Genoscope - CEA"/>
            <person name="William W."/>
        </authorList>
    </citation>
    <scope>NUCLEOTIDE SEQUENCE</scope>
</reference>
<name>A0A816IX90_BRANA</name>
<dbReference type="AlphaFoldDB" id="A0A816IX90"/>
<proteinExistence type="predicted"/>
<dbReference type="Proteomes" id="UP001295469">
    <property type="component" value="Chromosome C09"/>
</dbReference>